<accession>A0ABD0L5R2</accession>
<comment type="caution">
    <text evidence="3">The sequence shown here is derived from an EMBL/GenBank/DDBJ whole genome shotgun (WGS) entry which is preliminary data.</text>
</comment>
<gene>
    <name evidence="3" type="ORF">BaRGS_00014153</name>
</gene>
<feature type="region of interest" description="Disordered" evidence="1">
    <location>
        <begin position="467"/>
        <end position="487"/>
    </location>
</feature>
<dbReference type="SUPFAM" id="SSF50129">
    <property type="entry name" value="GroES-like"/>
    <property type="match status" value="1"/>
</dbReference>
<feature type="domain" description="Enoyl reductase (ER)" evidence="2">
    <location>
        <begin position="11"/>
        <end position="352"/>
    </location>
</feature>
<dbReference type="SMART" id="SM00829">
    <property type="entry name" value="PKS_ER"/>
    <property type="match status" value="1"/>
</dbReference>
<dbReference type="InterPro" id="IPR020843">
    <property type="entry name" value="ER"/>
</dbReference>
<organism evidence="3 4">
    <name type="scientific">Batillaria attramentaria</name>
    <dbReference type="NCBI Taxonomy" id="370345"/>
    <lineage>
        <taxon>Eukaryota</taxon>
        <taxon>Metazoa</taxon>
        <taxon>Spiralia</taxon>
        <taxon>Lophotrochozoa</taxon>
        <taxon>Mollusca</taxon>
        <taxon>Gastropoda</taxon>
        <taxon>Caenogastropoda</taxon>
        <taxon>Sorbeoconcha</taxon>
        <taxon>Cerithioidea</taxon>
        <taxon>Batillariidae</taxon>
        <taxon>Batillaria</taxon>
    </lineage>
</organism>
<evidence type="ECO:0000313" key="4">
    <source>
        <dbReference type="Proteomes" id="UP001519460"/>
    </source>
</evidence>
<dbReference type="InterPro" id="IPR011032">
    <property type="entry name" value="GroES-like_sf"/>
</dbReference>
<dbReference type="Pfam" id="PF08240">
    <property type="entry name" value="ADH_N"/>
    <property type="match status" value="1"/>
</dbReference>
<sequence length="647" mass="71243">MRCIRRKPVVDDRSDPTFILADTEIPALDENDILIEVKACGLSLVNEKILKEVFHKSSPETLSVGHDVSGIVNKVGPKVTSVKEGDDVAGVLPLDSVTSGCGQYCILREFDVVRKPSRVSHEVAAAVVGDAVRAYTALHYHTHVCAGDTVLIIDGATPQGSIAVQLAQAWGAKVSATYCTQAEKQYLENVHPPLAQVLELNQRSTILVSSIMEETGGIGVDCVVDNGVRLFTSEEDVALLGEKSKYPKPHKHDIISCLGFSGKWVTSHPDLQLDPPDCQQLFLRNASVSFLFPQAWTLMYAQHGRYQHVLLDIMEKLEKGILKCKIAQTVSLDDAITVLKNLEDVRVGKVVLKICVDEIVLSYVLGILESLGTQGDMEDTEDVEQFAEMMEAYLPGFAVISIPEVCEWMFSIADKLSSLSDGDSGNGQHTLTAYKTEESHGMHSVKNNTHTERKNSYTLTRTCQMEREHSASEEVPGACGDSDSRIRSDSRDTVGDCEALSVLHELCPGVCEAELQHCWQVAGGDAEEAARVLLYRQETGTAITVKPASSRPRKKSASSGLTSGCLVNDGSVKDTILAKYSFVDTKEDEKSYIPSLSLKEEKKLVRYRDGQVVSTKGERFSEIKRQESEEMKKTYVNLKPARKYRFH</sequence>
<dbReference type="Gene3D" id="3.90.180.10">
    <property type="entry name" value="Medium-chain alcohol dehydrogenases, catalytic domain"/>
    <property type="match status" value="1"/>
</dbReference>
<dbReference type="EMBL" id="JACVVK020000082">
    <property type="protein sequence ID" value="KAK7494500.1"/>
    <property type="molecule type" value="Genomic_DNA"/>
</dbReference>
<dbReference type="InterPro" id="IPR042633">
    <property type="entry name" value="CRYZL1"/>
</dbReference>
<evidence type="ECO:0000256" key="1">
    <source>
        <dbReference type="SAM" id="MobiDB-lite"/>
    </source>
</evidence>
<dbReference type="CDD" id="cd05195">
    <property type="entry name" value="enoyl_red"/>
    <property type="match status" value="1"/>
</dbReference>
<dbReference type="PANTHER" id="PTHR44461">
    <property type="entry name" value="QUINONE OXIDOREDUCTASE-LIKE PROTEIN 1"/>
    <property type="match status" value="1"/>
</dbReference>
<evidence type="ECO:0000259" key="2">
    <source>
        <dbReference type="SMART" id="SM00829"/>
    </source>
</evidence>
<dbReference type="InterPro" id="IPR013154">
    <property type="entry name" value="ADH-like_N"/>
</dbReference>
<dbReference type="Proteomes" id="UP001519460">
    <property type="component" value="Unassembled WGS sequence"/>
</dbReference>
<dbReference type="SUPFAM" id="SSF51735">
    <property type="entry name" value="NAD(P)-binding Rossmann-fold domains"/>
    <property type="match status" value="1"/>
</dbReference>
<name>A0ABD0L5R2_9CAEN</name>
<keyword evidence="4" id="KW-1185">Reference proteome</keyword>
<dbReference type="InterPro" id="IPR036291">
    <property type="entry name" value="NAD(P)-bd_dom_sf"/>
</dbReference>
<proteinExistence type="predicted"/>
<dbReference type="AlphaFoldDB" id="A0ABD0L5R2"/>
<dbReference type="PANTHER" id="PTHR44461:SF1">
    <property type="entry name" value="QUINONE OXIDOREDUCTASE-LIKE PROTEIN 1"/>
    <property type="match status" value="1"/>
</dbReference>
<evidence type="ECO:0000313" key="3">
    <source>
        <dbReference type="EMBL" id="KAK7494500.1"/>
    </source>
</evidence>
<reference evidence="3 4" key="1">
    <citation type="journal article" date="2023" name="Sci. Data">
        <title>Genome assembly of the Korean intertidal mud-creeper Batillaria attramentaria.</title>
        <authorList>
            <person name="Patra A.K."/>
            <person name="Ho P.T."/>
            <person name="Jun S."/>
            <person name="Lee S.J."/>
            <person name="Kim Y."/>
            <person name="Won Y.J."/>
        </authorList>
    </citation>
    <scope>NUCLEOTIDE SEQUENCE [LARGE SCALE GENOMIC DNA]</scope>
    <source>
        <strain evidence="3">Wonlab-2016</strain>
    </source>
</reference>
<protein>
    <recommendedName>
        <fullName evidence="2">Enoyl reductase (ER) domain-containing protein</fullName>
    </recommendedName>
</protein>